<evidence type="ECO:0000313" key="1">
    <source>
        <dbReference type="EMBL" id="VDN33376.1"/>
    </source>
</evidence>
<dbReference type="AlphaFoldDB" id="A0A3P7QQK2"/>
<proteinExistence type="predicted"/>
<dbReference type="Proteomes" id="UP000281553">
    <property type="component" value="Unassembled WGS sequence"/>
</dbReference>
<reference evidence="1 2" key="1">
    <citation type="submission" date="2018-11" db="EMBL/GenBank/DDBJ databases">
        <authorList>
            <consortium name="Pathogen Informatics"/>
        </authorList>
    </citation>
    <scope>NUCLEOTIDE SEQUENCE [LARGE SCALE GENOMIC DNA]</scope>
</reference>
<keyword evidence="2" id="KW-1185">Reference proteome</keyword>
<sequence>MNVNALDLNRQENEPMAHWLKLRTSGQKVAASSFGAVPLEVGFYVIEGKDFIWRKRDAVISVWRRLKGESKR</sequence>
<accession>A0A3P7QQK2</accession>
<evidence type="ECO:0000313" key="2">
    <source>
        <dbReference type="Proteomes" id="UP000281553"/>
    </source>
</evidence>
<organism evidence="1 2">
    <name type="scientific">Dibothriocephalus latus</name>
    <name type="common">Fish tapeworm</name>
    <name type="synonym">Diphyllobothrium latum</name>
    <dbReference type="NCBI Taxonomy" id="60516"/>
    <lineage>
        <taxon>Eukaryota</taxon>
        <taxon>Metazoa</taxon>
        <taxon>Spiralia</taxon>
        <taxon>Lophotrochozoa</taxon>
        <taxon>Platyhelminthes</taxon>
        <taxon>Cestoda</taxon>
        <taxon>Eucestoda</taxon>
        <taxon>Diphyllobothriidea</taxon>
        <taxon>Diphyllobothriidae</taxon>
        <taxon>Dibothriocephalus</taxon>
    </lineage>
</organism>
<dbReference type="EMBL" id="UYRU01083661">
    <property type="protein sequence ID" value="VDN33376.1"/>
    <property type="molecule type" value="Genomic_DNA"/>
</dbReference>
<gene>
    <name evidence="1" type="ORF">DILT_LOCUS16219</name>
</gene>
<protein>
    <submittedName>
        <fullName evidence="1">Uncharacterized protein</fullName>
    </submittedName>
</protein>
<name>A0A3P7QQK2_DIBLA</name>